<protein>
    <submittedName>
        <fullName evidence="1">Uncharacterized protein</fullName>
    </submittedName>
</protein>
<evidence type="ECO:0000313" key="1">
    <source>
        <dbReference type="EMBL" id="EFN67713.1"/>
    </source>
</evidence>
<name>E2AFS6_CAMFO</name>
<sequence length="87" mass="10303">MAIFANGRNLTHHVFRTPMSWNLLTKSEKSQACWLTLNHHEFHWTDGHVEYRHANQIVRYAIYRAARDLERRGDDLRQGSREEEVAG</sequence>
<dbReference type="InParanoid" id="E2AFS6"/>
<dbReference type="EMBL" id="GL439147">
    <property type="protein sequence ID" value="EFN67713.1"/>
    <property type="molecule type" value="Genomic_DNA"/>
</dbReference>
<organism evidence="2">
    <name type="scientific">Camponotus floridanus</name>
    <name type="common">Florida carpenter ant</name>
    <dbReference type="NCBI Taxonomy" id="104421"/>
    <lineage>
        <taxon>Eukaryota</taxon>
        <taxon>Metazoa</taxon>
        <taxon>Ecdysozoa</taxon>
        <taxon>Arthropoda</taxon>
        <taxon>Hexapoda</taxon>
        <taxon>Insecta</taxon>
        <taxon>Pterygota</taxon>
        <taxon>Neoptera</taxon>
        <taxon>Endopterygota</taxon>
        <taxon>Hymenoptera</taxon>
        <taxon>Apocrita</taxon>
        <taxon>Aculeata</taxon>
        <taxon>Formicoidea</taxon>
        <taxon>Formicidae</taxon>
        <taxon>Formicinae</taxon>
        <taxon>Camponotus</taxon>
    </lineage>
</organism>
<evidence type="ECO:0000313" key="2">
    <source>
        <dbReference type="Proteomes" id="UP000000311"/>
    </source>
</evidence>
<reference evidence="1 2" key="1">
    <citation type="journal article" date="2010" name="Science">
        <title>Genomic comparison of the ants Camponotus floridanus and Harpegnathos saltator.</title>
        <authorList>
            <person name="Bonasio R."/>
            <person name="Zhang G."/>
            <person name="Ye C."/>
            <person name="Mutti N.S."/>
            <person name="Fang X."/>
            <person name="Qin N."/>
            <person name="Donahue G."/>
            <person name="Yang P."/>
            <person name="Li Q."/>
            <person name="Li C."/>
            <person name="Zhang P."/>
            <person name="Huang Z."/>
            <person name="Berger S.L."/>
            <person name="Reinberg D."/>
            <person name="Wang J."/>
            <person name="Liebig J."/>
        </authorList>
    </citation>
    <scope>NUCLEOTIDE SEQUENCE [LARGE SCALE GENOMIC DNA]</scope>
    <source>
        <strain evidence="2">C129</strain>
    </source>
</reference>
<accession>E2AFS6</accession>
<dbReference type="Proteomes" id="UP000000311">
    <property type="component" value="Unassembled WGS sequence"/>
</dbReference>
<gene>
    <name evidence="1" type="ORF">EAG_01317</name>
</gene>
<keyword evidence="2" id="KW-1185">Reference proteome</keyword>
<proteinExistence type="predicted"/>
<dbReference type="AlphaFoldDB" id="E2AFS6"/>